<dbReference type="Proteomes" id="UP001174909">
    <property type="component" value="Unassembled WGS sequence"/>
</dbReference>
<gene>
    <name evidence="7" type="ORF">GBAR_LOCUS16165</name>
</gene>
<keyword evidence="4" id="KW-0805">Transcription regulation</keyword>
<evidence type="ECO:0000256" key="4">
    <source>
        <dbReference type="ARBA" id="ARBA00023015"/>
    </source>
</evidence>
<comment type="similarity">
    <text evidence="2">Belongs to the NELF-D family.</text>
</comment>
<evidence type="ECO:0000256" key="5">
    <source>
        <dbReference type="ARBA" id="ARBA00023163"/>
    </source>
</evidence>
<keyword evidence="5" id="KW-0804">Transcription</keyword>
<name>A0AA35WNV1_GEOBA</name>
<organism evidence="7 8">
    <name type="scientific">Geodia barretti</name>
    <name type="common">Barrett's horny sponge</name>
    <dbReference type="NCBI Taxonomy" id="519541"/>
    <lineage>
        <taxon>Eukaryota</taxon>
        <taxon>Metazoa</taxon>
        <taxon>Porifera</taxon>
        <taxon>Demospongiae</taxon>
        <taxon>Heteroscleromorpha</taxon>
        <taxon>Tetractinellida</taxon>
        <taxon>Astrophorina</taxon>
        <taxon>Geodiidae</taxon>
        <taxon>Geodia</taxon>
    </lineage>
</organism>
<evidence type="ECO:0000256" key="2">
    <source>
        <dbReference type="ARBA" id="ARBA00005726"/>
    </source>
</evidence>
<keyword evidence="8" id="KW-1185">Reference proteome</keyword>
<dbReference type="GO" id="GO:0003723">
    <property type="term" value="F:RNA binding"/>
    <property type="evidence" value="ECO:0007669"/>
    <property type="project" value="TreeGrafter"/>
</dbReference>
<keyword evidence="6" id="KW-0539">Nucleus</keyword>
<dbReference type="GO" id="GO:0034244">
    <property type="term" value="P:negative regulation of transcription elongation by RNA polymerase II"/>
    <property type="evidence" value="ECO:0007669"/>
    <property type="project" value="TreeGrafter"/>
</dbReference>
<comment type="subcellular location">
    <subcellularLocation>
        <location evidence="1">Nucleus</location>
    </subcellularLocation>
</comment>
<dbReference type="InterPro" id="IPR006942">
    <property type="entry name" value="TH1"/>
</dbReference>
<evidence type="ECO:0000313" key="8">
    <source>
        <dbReference type="Proteomes" id="UP001174909"/>
    </source>
</evidence>
<comment type="caution">
    <text evidence="7">The sequence shown here is derived from an EMBL/GenBank/DDBJ whole genome shotgun (WGS) entry which is preliminary data.</text>
</comment>
<sequence length="569" mass="64819">MAEAPDAEPYEYDPYADNPELRECVNALSARDAILEPGIAKTFEQFLDLGGKEKEGAHILAESYVGLPHVLNVMIEWLHVAGYRKREIQAMVEDHLKHLITQHFDPKKADLIFTEEGSVPSWLEEMIQFPTWRELFYQLAEQYPDCLMLKFTIKLVSDAGFQSEITSASTAQHQPEVFSSLVKSALLQITTGRVTDAHEHLQDFKTLVCHSQHTYFYSHSVLQSLSGTSQLTHFRRWLGQEIHREALLRKHEVTNMGLHLTSVGSHSRLFESLSSMLSRSALNPADISILYKHYTEDDPPPPVQFLQTPHLLELLVQAFFKPGSAINKDHKEKYLHILAYASSVYDNEDGERCVDELEDTKKALETAHMICSKATVSHTELQVEVPTLFQCIKYPIVSLGVLRWVEHTLSDLTFFEEAAESSPLFLVLLDEIAAYHKLQHPFILDLLKRLIEGSYPMLEVHVQMELKRHLVGHLVQLLSCGHVLEVVNYMHRCMKTENLDHSLIRHFISEVLSIIQPPYSAEFGSVFLPLVQNQDIAGPLMNAEATDLVSQFIAECPRKVRRKKKSKPG</sequence>
<accession>A0AA35WNV1</accession>
<keyword evidence="7" id="KW-0251">Elongation factor</keyword>
<keyword evidence="3" id="KW-0678">Repressor</keyword>
<dbReference type="GO" id="GO:0003746">
    <property type="term" value="F:translation elongation factor activity"/>
    <property type="evidence" value="ECO:0007669"/>
    <property type="project" value="UniProtKB-KW"/>
</dbReference>
<evidence type="ECO:0000256" key="1">
    <source>
        <dbReference type="ARBA" id="ARBA00004123"/>
    </source>
</evidence>
<dbReference type="Pfam" id="PF04858">
    <property type="entry name" value="TH1"/>
    <property type="match status" value="1"/>
</dbReference>
<protein>
    <submittedName>
        <fullName evidence="7">Negative elongation factor D</fullName>
    </submittedName>
</protein>
<dbReference type="GO" id="GO:0032021">
    <property type="term" value="C:NELF complex"/>
    <property type="evidence" value="ECO:0007669"/>
    <property type="project" value="TreeGrafter"/>
</dbReference>
<reference evidence="7" key="1">
    <citation type="submission" date="2023-03" db="EMBL/GenBank/DDBJ databases">
        <authorList>
            <person name="Steffen K."/>
            <person name="Cardenas P."/>
        </authorList>
    </citation>
    <scope>NUCLEOTIDE SEQUENCE</scope>
</reference>
<evidence type="ECO:0000256" key="3">
    <source>
        <dbReference type="ARBA" id="ARBA00022491"/>
    </source>
</evidence>
<keyword evidence="7" id="KW-0648">Protein biosynthesis</keyword>
<dbReference type="PANTHER" id="PTHR12144:SF0">
    <property type="entry name" value="NEGATIVE ELONGATION FACTOR C_D"/>
    <property type="match status" value="1"/>
</dbReference>
<dbReference type="PANTHER" id="PTHR12144">
    <property type="entry name" value="NEGATIVE ELONGATION FACTOR D"/>
    <property type="match status" value="1"/>
</dbReference>
<dbReference type="AlphaFoldDB" id="A0AA35WNV1"/>
<evidence type="ECO:0000313" key="7">
    <source>
        <dbReference type="EMBL" id="CAI8028313.1"/>
    </source>
</evidence>
<proteinExistence type="inferred from homology"/>
<dbReference type="EMBL" id="CASHTH010002325">
    <property type="protein sequence ID" value="CAI8028313.1"/>
    <property type="molecule type" value="Genomic_DNA"/>
</dbReference>
<evidence type="ECO:0000256" key="6">
    <source>
        <dbReference type="ARBA" id="ARBA00023242"/>
    </source>
</evidence>